<comment type="caution">
    <text evidence="2">The sequence shown here is derived from an EMBL/GenBank/DDBJ whole genome shotgun (WGS) entry which is preliminary data.</text>
</comment>
<sequence>MASRGRSSKPSVLNGPSSASRAHSGKAAGSLTGQPETDVHTSPEASTVGEAPPAPLRAPVTVPTGC</sequence>
<feature type="region of interest" description="Disordered" evidence="1">
    <location>
        <begin position="1"/>
        <end position="66"/>
    </location>
</feature>
<accession>A0A7W9LI33</accession>
<name>A0A7W9LI33_9ACTN</name>
<organism evidence="2 3">
    <name type="scientific">Nonomuraea jabiensis</name>
    <dbReference type="NCBI Taxonomy" id="882448"/>
    <lineage>
        <taxon>Bacteria</taxon>
        <taxon>Bacillati</taxon>
        <taxon>Actinomycetota</taxon>
        <taxon>Actinomycetes</taxon>
        <taxon>Streptosporangiales</taxon>
        <taxon>Streptosporangiaceae</taxon>
        <taxon>Nonomuraea</taxon>
    </lineage>
</organism>
<evidence type="ECO:0000313" key="2">
    <source>
        <dbReference type="EMBL" id="MBB5784544.1"/>
    </source>
</evidence>
<feature type="compositionally biased region" description="Polar residues" evidence="1">
    <location>
        <begin position="8"/>
        <end position="21"/>
    </location>
</feature>
<evidence type="ECO:0000256" key="1">
    <source>
        <dbReference type="SAM" id="MobiDB-lite"/>
    </source>
</evidence>
<dbReference type="Proteomes" id="UP000579153">
    <property type="component" value="Unassembled WGS sequence"/>
</dbReference>
<gene>
    <name evidence="2" type="ORF">HD596_011300</name>
</gene>
<dbReference type="AlphaFoldDB" id="A0A7W9LI33"/>
<evidence type="ECO:0000313" key="3">
    <source>
        <dbReference type="Proteomes" id="UP000579153"/>
    </source>
</evidence>
<reference evidence="2 3" key="1">
    <citation type="submission" date="2020-08" db="EMBL/GenBank/DDBJ databases">
        <title>Sequencing the genomes of 1000 actinobacteria strains.</title>
        <authorList>
            <person name="Klenk H.-P."/>
        </authorList>
    </citation>
    <scope>NUCLEOTIDE SEQUENCE [LARGE SCALE GENOMIC DNA]</scope>
    <source>
        <strain evidence="2 3">DSM 45507</strain>
    </source>
</reference>
<keyword evidence="3" id="KW-1185">Reference proteome</keyword>
<dbReference type="EMBL" id="JACHMB010000001">
    <property type="protein sequence ID" value="MBB5784544.1"/>
    <property type="molecule type" value="Genomic_DNA"/>
</dbReference>
<protein>
    <submittedName>
        <fullName evidence="2">Uncharacterized protein</fullName>
    </submittedName>
</protein>
<proteinExistence type="predicted"/>
<dbReference type="RefSeq" id="WP_185077476.1">
    <property type="nucleotide sequence ID" value="NZ_JACHMB010000001.1"/>
</dbReference>